<evidence type="ECO:0000313" key="2">
    <source>
        <dbReference type="EMBL" id="SDF29607.1"/>
    </source>
</evidence>
<dbReference type="InterPro" id="IPR013783">
    <property type="entry name" value="Ig-like_fold"/>
</dbReference>
<reference evidence="2 3" key="1">
    <citation type="submission" date="2016-10" db="EMBL/GenBank/DDBJ databases">
        <authorList>
            <person name="de Groot N.N."/>
        </authorList>
    </citation>
    <scope>NUCLEOTIDE SEQUENCE [LARGE SCALE GENOMIC DNA]</scope>
    <source>
        <strain evidence="2 3">DSM 16195</strain>
    </source>
</reference>
<dbReference type="STRING" id="227084.SAMN05421855_1352"/>
<proteinExistence type="predicted"/>
<dbReference type="AlphaFoldDB" id="A0A1G7JXB6"/>
<keyword evidence="3" id="KW-1185">Reference proteome</keyword>
<gene>
    <name evidence="2" type="ORF">SAMN05421855_1352</name>
</gene>
<organism evidence="2 3">
    <name type="scientific">Ulvibacter litoralis</name>
    <dbReference type="NCBI Taxonomy" id="227084"/>
    <lineage>
        <taxon>Bacteria</taxon>
        <taxon>Pseudomonadati</taxon>
        <taxon>Bacteroidota</taxon>
        <taxon>Flavobacteriia</taxon>
        <taxon>Flavobacteriales</taxon>
        <taxon>Flavobacteriaceae</taxon>
        <taxon>Ulvibacter</taxon>
    </lineage>
</organism>
<feature type="non-terminal residue" evidence="2">
    <location>
        <position position="813"/>
    </location>
</feature>
<keyword evidence="1" id="KW-0732">Signal</keyword>
<feature type="signal peptide" evidence="1">
    <location>
        <begin position="1"/>
        <end position="18"/>
    </location>
</feature>
<sequence>MKKILLFLFLCLSYVSQGQEIQLFQQFNGQYDFTAFGNTLNLGPNGQGSGPPCDILTESSADLLLLPGQTFVSAHLYWAGHGNGDLSVKLNGNTVTAQRTFGLTYNGLPYFAAYADVSGIVALNGNATYTLADLDLTSEIAAYCDNTNFGGWAIYVIYEDPTLTLNQISLFDGLDYVASNKPSLGITLTNIEVATDDLAKIGFLAWEGESFLANNETLQINGNLISNPPLNPANNAFNNTNSYTNSSVMWNMDLDYYDLQDIVQPGDTSINIDLTSSQDFVMVNNIITSVNSEIPDATIEIDNVGVLCENNDIDVNYTVYNVNSTAPLPLGTPIAFYANAVLLGQTQTVADIPINGSEAGTITLNIPLGTPVVFDLIAVVDDIGNGTGIVSETDETNNEFILEIDLEQAGLDLGPNIESCVGMTVTLDTGIIDPNFTFQWFRNGVLISGATGPSVGVTTDGTYTVEAFEGVCFVSGSIDVHFNPQPIANPPVNLYQCDDGVSTGFFDLTENDDDILGAQDPTLFVIKYYESFLDSQNDVGAIAAPTFHQIVAPSPQTIYVRIEDNSGTCFALEDFEIYFTVANAGVIPSPFDLCDQDEDGSESINLPSEFDLFILNGEDPLQYNITYHLSQAEADANTGALPVPYFVNVPGETIYVRLENIDDVSCYDTTQTVFINVDIPPVVNGAPEPLVICDGNNDGFAFFTLHDADVDITLGDPDLIVTYHPTQSDAENNLNELLDPYANDDPYNDVVFARIESVSNTCYNTTILNLEVRNTPEIVAPADPLRLCDYDTPGDGLEVFDLTVVEPEVLDGS</sequence>
<dbReference type="Gene3D" id="2.60.40.10">
    <property type="entry name" value="Immunoglobulins"/>
    <property type="match status" value="1"/>
</dbReference>
<dbReference type="EMBL" id="FNBA01000035">
    <property type="protein sequence ID" value="SDF29607.1"/>
    <property type="molecule type" value="Genomic_DNA"/>
</dbReference>
<protein>
    <submittedName>
        <fullName evidence="2">CARDB protein</fullName>
    </submittedName>
</protein>
<dbReference type="Proteomes" id="UP000199321">
    <property type="component" value="Unassembled WGS sequence"/>
</dbReference>
<feature type="chain" id="PRO_5011432258" evidence="1">
    <location>
        <begin position="19"/>
        <end position="813"/>
    </location>
</feature>
<evidence type="ECO:0000313" key="3">
    <source>
        <dbReference type="Proteomes" id="UP000199321"/>
    </source>
</evidence>
<evidence type="ECO:0000256" key="1">
    <source>
        <dbReference type="SAM" id="SignalP"/>
    </source>
</evidence>
<name>A0A1G7JXB6_9FLAO</name>
<accession>A0A1G7JXB6</accession>
<dbReference type="RefSeq" id="WP_139149459.1">
    <property type="nucleotide sequence ID" value="NZ_FNBA01000035.1"/>
</dbReference>
<dbReference type="OrthoDB" id="1140688at2"/>